<evidence type="ECO:0000313" key="4">
    <source>
        <dbReference type="Proteomes" id="UP000253370"/>
    </source>
</evidence>
<dbReference type="GO" id="GO:0016020">
    <property type="term" value="C:membrane"/>
    <property type="evidence" value="ECO:0007669"/>
    <property type="project" value="InterPro"/>
</dbReference>
<dbReference type="Proteomes" id="UP000253370">
    <property type="component" value="Unassembled WGS sequence"/>
</dbReference>
<feature type="transmembrane region" description="Helical" evidence="1">
    <location>
        <begin position="171"/>
        <end position="193"/>
    </location>
</feature>
<feature type="transmembrane region" description="Helical" evidence="1">
    <location>
        <begin position="91"/>
        <end position="110"/>
    </location>
</feature>
<keyword evidence="4" id="KW-1185">Reference proteome</keyword>
<feature type="transmembrane region" description="Helical" evidence="1">
    <location>
        <begin position="143"/>
        <end position="164"/>
    </location>
</feature>
<dbReference type="AlphaFoldDB" id="A0A365U8H5"/>
<dbReference type="RefSeq" id="WP_113290011.1">
    <property type="nucleotide sequence ID" value="NZ_QNTQ01000013.1"/>
</dbReference>
<feature type="transmembrane region" description="Helical" evidence="1">
    <location>
        <begin position="117"/>
        <end position="137"/>
    </location>
</feature>
<dbReference type="Pfam" id="PF00892">
    <property type="entry name" value="EamA"/>
    <property type="match status" value="2"/>
</dbReference>
<organism evidence="3 4">
    <name type="scientific">Rhodosalinus halophilus</name>
    <dbReference type="NCBI Taxonomy" id="2259333"/>
    <lineage>
        <taxon>Bacteria</taxon>
        <taxon>Pseudomonadati</taxon>
        <taxon>Pseudomonadota</taxon>
        <taxon>Alphaproteobacteria</taxon>
        <taxon>Rhodobacterales</taxon>
        <taxon>Paracoccaceae</taxon>
        <taxon>Rhodosalinus</taxon>
    </lineage>
</organism>
<dbReference type="PANTHER" id="PTHR22911:SF103">
    <property type="entry name" value="BLR2811 PROTEIN"/>
    <property type="match status" value="1"/>
</dbReference>
<reference evidence="3 4" key="1">
    <citation type="submission" date="2018-07" db="EMBL/GenBank/DDBJ databases">
        <title>Rhodosalinus sp. strain E84T genomic sequence and assembly.</title>
        <authorList>
            <person name="Liu Z.-W."/>
            <person name="Lu D.-C."/>
        </authorList>
    </citation>
    <scope>NUCLEOTIDE SEQUENCE [LARGE SCALE GENOMIC DNA]</scope>
    <source>
        <strain evidence="3 4">E84</strain>
    </source>
</reference>
<feature type="transmembrane region" description="Helical" evidence="1">
    <location>
        <begin position="254"/>
        <end position="275"/>
    </location>
</feature>
<protein>
    <submittedName>
        <fullName evidence="3">EamA/RhaT family transporter</fullName>
    </submittedName>
</protein>
<comment type="caution">
    <text evidence="3">The sequence shown here is derived from an EMBL/GenBank/DDBJ whole genome shotgun (WGS) entry which is preliminary data.</text>
</comment>
<dbReference type="SUPFAM" id="SSF103481">
    <property type="entry name" value="Multidrug resistance efflux transporter EmrE"/>
    <property type="match status" value="2"/>
</dbReference>
<proteinExistence type="predicted"/>
<dbReference type="EMBL" id="QNTQ01000013">
    <property type="protein sequence ID" value="RBI84032.1"/>
    <property type="molecule type" value="Genomic_DNA"/>
</dbReference>
<feature type="transmembrane region" description="Helical" evidence="1">
    <location>
        <begin position="229"/>
        <end position="248"/>
    </location>
</feature>
<name>A0A365U8H5_9RHOB</name>
<dbReference type="OrthoDB" id="7818056at2"/>
<keyword evidence="1" id="KW-0472">Membrane</keyword>
<evidence type="ECO:0000313" key="3">
    <source>
        <dbReference type="EMBL" id="RBI84032.1"/>
    </source>
</evidence>
<dbReference type="InterPro" id="IPR037185">
    <property type="entry name" value="EmrE-like"/>
</dbReference>
<feature type="transmembrane region" description="Helical" evidence="1">
    <location>
        <begin position="65"/>
        <end position="85"/>
    </location>
</feature>
<keyword evidence="1" id="KW-0812">Transmembrane</keyword>
<feature type="domain" description="EamA" evidence="2">
    <location>
        <begin position="7"/>
        <end position="133"/>
    </location>
</feature>
<gene>
    <name evidence="3" type="ORF">DRV85_13520</name>
</gene>
<dbReference type="InterPro" id="IPR000620">
    <property type="entry name" value="EamA_dom"/>
</dbReference>
<evidence type="ECO:0000256" key="1">
    <source>
        <dbReference type="SAM" id="Phobius"/>
    </source>
</evidence>
<accession>A0A365U8H5</accession>
<feature type="transmembrane region" description="Helical" evidence="1">
    <location>
        <begin position="33"/>
        <end position="53"/>
    </location>
</feature>
<feature type="domain" description="EamA" evidence="2">
    <location>
        <begin position="142"/>
        <end position="266"/>
    </location>
</feature>
<dbReference type="PANTHER" id="PTHR22911">
    <property type="entry name" value="ACYL-MALONYL CONDENSING ENZYME-RELATED"/>
    <property type="match status" value="1"/>
</dbReference>
<keyword evidence="1" id="KW-1133">Transmembrane helix</keyword>
<sequence length="285" mass="29191">MWKAAGLMFVAMSLVPAGDTAGKLLTGSHGVSPLFVAWSRFAIGAALIGAFAPPGTLRLFGDWRIWLRGLLLAGGISAILTALRTEPVADVFAAFFVGPLFSYALSAVLAREPVTPLRTALMLAGFAGVLLVVRPGFGAGPGMGFAVLAGLCYGAYLSSSRWLAPLAPPRALLVTQLVTGGLILTPVALPLWPAITPPVAALTLASATASMLGNLLLLTAYAAAPATRLAPFVYFQLLAAVALGWAVFGELPDALTWAGLALVITAGIASARLAAAPLPPRPDRA</sequence>
<evidence type="ECO:0000259" key="2">
    <source>
        <dbReference type="Pfam" id="PF00892"/>
    </source>
</evidence>
<feature type="transmembrane region" description="Helical" evidence="1">
    <location>
        <begin position="199"/>
        <end position="222"/>
    </location>
</feature>